<sequence>MLDVLGILALFVGLALLAAIPLVVVLQVADRRRSVNEVTPRDGP</sequence>
<keyword evidence="1" id="KW-0472">Membrane</keyword>
<accession>A0A4R2K476</accession>
<protein>
    <submittedName>
        <fullName evidence="2">Uncharacterized protein</fullName>
    </submittedName>
</protein>
<dbReference type="EMBL" id="SLWS01000001">
    <property type="protein sequence ID" value="TCO64588.1"/>
    <property type="molecule type" value="Genomic_DNA"/>
</dbReference>
<evidence type="ECO:0000313" key="3">
    <source>
        <dbReference type="Proteomes" id="UP000295680"/>
    </source>
</evidence>
<reference evidence="2 3" key="1">
    <citation type="submission" date="2019-03" db="EMBL/GenBank/DDBJ databases">
        <title>Genomic Encyclopedia of Type Strains, Phase IV (KMG-IV): sequencing the most valuable type-strain genomes for metagenomic binning, comparative biology and taxonomic classification.</title>
        <authorList>
            <person name="Goeker M."/>
        </authorList>
    </citation>
    <scope>NUCLEOTIDE SEQUENCE [LARGE SCALE GENOMIC DNA]</scope>
    <source>
        <strain evidence="2 3">DSM 45934</strain>
    </source>
</reference>
<keyword evidence="3" id="KW-1185">Reference proteome</keyword>
<proteinExistence type="predicted"/>
<name>A0A4R2K476_9PSEU</name>
<feature type="transmembrane region" description="Helical" evidence="1">
    <location>
        <begin position="6"/>
        <end position="26"/>
    </location>
</feature>
<keyword evidence="1" id="KW-1133">Transmembrane helix</keyword>
<dbReference type="RefSeq" id="WP_279492643.1">
    <property type="nucleotide sequence ID" value="NZ_SLWS01000001.1"/>
</dbReference>
<organism evidence="2 3">
    <name type="scientific">Actinocrispum wychmicini</name>
    <dbReference type="NCBI Taxonomy" id="1213861"/>
    <lineage>
        <taxon>Bacteria</taxon>
        <taxon>Bacillati</taxon>
        <taxon>Actinomycetota</taxon>
        <taxon>Actinomycetes</taxon>
        <taxon>Pseudonocardiales</taxon>
        <taxon>Pseudonocardiaceae</taxon>
        <taxon>Actinocrispum</taxon>
    </lineage>
</organism>
<evidence type="ECO:0000256" key="1">
    <source>
        <dbReference type="SAM" id="Phobius"/>
    </source>
</evidence>
<dbReference type="Proteomes" id="UP000295680">
    <property type="component" value="Unassembled WGS sequence"/>
</dbReference>
<gene>
    <name evidence="2" type="ORF">EV192_101365</name>
</gene>
<dbReference type="AlphaFoldDB" id="A0A4R2K476"/>
<comment type="caution">
    <text evidence="2">The sequence shown here is derived from an EMBL/GenBank/DDBJ whole genome shotgun (WGS) entry which is preliminary data.</text>
</comment>
<evidence type="ECO:0000313" key="2">
    <source>
        <dbReference type="EMBL" id="TCO64588.1"/>
    </source>
</evidence>
<keyword evidence="1" id="KW-0812">Transmembrane</keyword>